<sequence>MKAFQFKEEFIAEDLKVQFYQHNTNNAKFYKVYDSYITKDCTFSISFFTPSQNSKGIQHIIEHSVLCGSQKYQLKEPFTTLLQTSFQTYLNAGTYSEHTEYPVSSRNVKDFYNLVDVYLDAVFHPLLLQNPDIFYQEGFHQEIIDNKVINSGVVYNEMKAGYSDPQQLGITKLRQILFQDMHLQHDSGGDPEQIVQLTFQELVSYYSRYYTPDNAIIVIHGPTQLQDDLKLLNIFFQELLPSNVNFLQDIQQLNLVFQNESEQIQEFASQDPDAQAYQIIGSHLCNVDELSPLQIQIFNLIKYLLFESETSPVIEYFQSEQLADSVEGSFVFEEFYGYLYIVLQGVDGESDISLKNHLISIIQQCIGQQEGKYFNYISKDILLSAIKYLKFVQQDRQEEYGVELCANITSAILYNLSPIYYLNQSYLLNELEKLNTTGQLLIQVKNYIQQYLVNNQITTLLFRPSQQMYIQKSIQHDNYQKQILSEEYLKEINLQTSQFKHYQSQKDSEQELDKLPQLQIEEIGIENMKQDLQNSMFKLISQDLIFINNNDNQIITQDLYFNISNYSNIDNLLQWKLLTFFYFNLITEQYSSRKQLQLILDSTLGDYECNLQYQDHHDRNSVQIYFNLQIKFLKQSKEEANTLLMHIISSLQYSMVHDRVKMLSILQDYRSQFESGLQGEDGYDISKNSSQSKFSKASQLSSYTDGIPMYEYLQALDYEDDDEISNFFQQLDKLQQILLTLKPLIIVGCASQYFEQSNLKQIIAKQQFGMQQCLSDEIIQFEFNPIKYISTSIDINYVSVTYGLQKYNGFWILLEHIMNNTILWDEMRVKRGAYGCSIQSSRTHSTFSTYRDPNILETISFFKDILTQKQQLGEILTNKKLKKLKIGCFAGLQLPSTSSQLYNVIKRYYFNKRTYNFTCTIFDEIQKCTKEDIFEAFDYLTKQHSQAVFGTSQINDIFPNAQVI</sequence>
<dbReference type="InterPro" id="IPR011765">
    <property type="entry name" value="Pept_M16_N"/>
</dbReference>
<dbReference type="VEuPathDB" id="GiardiaDB:SS50377_21199"/>
<reference evidence="3" key="2">
    <citation type="submission" date="2020-12" db="EMBL/GenBank/DDBJ databases">
        <title>New Spironucleus salmonicida genome in near-complete chromosomes.</title>
        <authorList>
            <person name="Xu F."/>
            <person name="Kurt Z."/>
            <person name="Jimenez-Gonzalez A."/>
            <person name="Astvaldsson A."/>
            <person name="Andersson J.O."/>
            <person name="Svard S.G."/>
        </authorList>
    </citation>
    <scope>NUCLEOTIDE SEQUENCE</scope>
    <source>
        <strain evidence="3">ATCC 50377</strain>
    </source>
</reference>
<dbReference type="GO" id="GO:0004222">
    <property type="term" value="F:metalloendopeptidase activity"/>
    <property type="evidence" value="ECO:0007669"/>
    <property type="project" value="TreeGrafter"/>
</dbReference>
<dbReference type="Pfam" id="PF00675">
    <property type="entry name" value="Peptidase_M16"/>
    <property type="match status" value="1"/>
</dbReference>
<keyword evidence="2" id="KW-0482">Metalloprotease</keyword>
<keyword evidence="2" id="KW-0645">Protease</keyword>
<dbReference type="PANTHER" id="PTHR43016:SF13">
    <property type="entry name" value="PRESEQUENCE PROTEASE, MITOCHONDRIAL"/>
    <property type="match status" value="1"/>
</dbReference>
<proteinExistence type="predicted"/>
<dbReference type="PANTHER" id="PTHR43016">
    <property type="entry name" value="PRESEQUENCE PROTEASE"/>
    <property type="match status" value="1"/>
</dbReference>
<dbReference type="Gene3D" id="3.30.830.10">
    <property type="entry name" value="Metalloenzyme, LuxS/M16 peptidase-like"/>
    <property type="match status" value="4"/>
</dbReference>
<evidence type="ECO:0000259" key="1">
    <source>
        <dbReference type="SMART" id="SM01264"/>
    </source>
</evidence>
<dbReference type="Pfam" id="PF22516">
    <property type="entry name" value="PreP_C"/>
    <property type="match status" value="1"/>
</dbReference>
<reference evidence="2 3" key="1">
    <citation type="journal article" date="2014" name="PLoS Genet.">
        <title>The Genome of Spironucleus salmonicida Highlights a Fish Pathogen Adapted to Fluctuating Environments.</title>
        <authorList>
            <person name="Xu F."/>
            <person name="Jerlstrom-Hultqvist J."/>
            <person name="Einarsson E."/>
            <person name="Astvaldsson A."/>
            <person name="Svard S.G."/>
            <person name="Andersson J.O."/>
        </authorList>
    </citation>
    <scope>NUCLEOTIDE SEQUENCE</scope>
    <source>
        <strain evidence="3">ATCC 50377</strain>
    </source>
</reference>
<dbReference type="EMBL" id="AUWU02000001">
    <property type="protein sequence ID" value="KAH0577845.1"/>
    <property type="molecule type" value="Genomic_DNA"/>
</dbReference>
<dbReference type="SUPFAM" id="SSF63411">
    <property type="entry name" value="LuxS/MPP-like metallohydrolase"/>
    <property type="match status" value="4"/>
</dbReference>
<feature type="domain" description="Peptidase M16C associated" evidence="1">
    <location>
        <begin position="462"/>
        <end position="716"/>
    </location>
</feature>
<organism evidence="2">
    <name type="scientific">Spironucleus salmonicida</name>
    <dbReference type="NCBI Taxonomy" id="348837"/>
    <lineage>
        <taxon>Eukaryota</taxon>
        <taxon>Metamonada</taxon>
        <taxon>Diplomonadida</taxon>
        <taxon>Hexamitidae</taxon>
        <taxon>Hexamitinae</taxon>
        <taxon>Spironucleus</taxon>
    </lineage>
</organism>
<dbReference type="Pfam" id="PF05193">
    <property type="entry name" value="Peptidase_M16_C"/>
    <property type="match status" value="1"/>
</dbReference>
<keyword evidence="4" id="KW-1185">Reference proteome</keyword>
<dbReference type="GO" id="GO:0046872">
    <property type="term" value="F:metal ion binding"/>
    <property type="evidence" value="ECO:0007669"/>
    <property type="project" value="InterPro"/>
</dbReference>
<protein>
    <submittedName>
        <fullName evidence="2 3">Insulinase</fullName>
    </submittedName>
</protein>
<evidence type="ECO:0000313" key="3">
    <source>
        <dbReference type="EMBL" id="KAH0577845.1"/>
    </source>
</evidence>
<dbReference type="InterPro" id="IPR011249">
    <property type="entry name" value="Metalloenz_LuxS/M16"/>
</dbReference>
<dbReference type="SMART" id="SM01264">
    <property type="entry name" value="M16C_associated"/>
    <property type="match status" value="1"/>
</dbReference>
<dbReference type="Proteomes" id="UP000018208">
    <property type="component" value="Unassembled WGS sequence"/>
</dbReference>
<dbReference type="EMBL" id="KI546130">
    <property type="protein sequence ID" value="EST43973.1"/>
    <property type="molecule type" value="Genomic_DNA"/>
</dbReference>
<gene>
    <name evidence="2" type="ORF">SS50377_16281</name>
    <name evidence="3" type="ORF">SS50377_21199</name>
</gene>
<evidence type="ECO:0000313" key="4">
    <source>
        <dbReference type="Proteomes" id="UP000018208"/>
    </source>
</evidence>
<dbReference type="GO" id="GO:0016485">
    <property type="term" value="P:protein processing"/>
    <property type="evidence" value="ECO:0007669"/>
    <property type="project" value="TreeGrafter"/>
</dbReference>
<dbReference type="AlphaFoldDB" id="V6LI27"/>
<name>V6LI27_9EUKA</name>
<dbReference type="InterPro" id="IPR007863">
    <property type="entry name" value="Peptidase_M16_C"/>
</dbReference>
<dbReference type="InterPro" id="IPR013578">
    <property type="entry name" value="Peptidase_M16C_assoc"/>
</dbReference>
<dbReference type="InterPro" id="IPR055130">
    <property type="entry name" value="PreP_C"/>
</dbReference>
<accession>V6LI27</accession>
<keyword evidence="2" id="KW-0378">Hydrolase</keyword>
<evidence type="ECO:0000313" key="2">
    <source>
        <dbReference type="EMBL" id="EST43973.1"/>
    </source>
</evidence>
<dbReference type="OrthoDB" id="10250783at2759"/>